<organism evidence="1 2">
    <name type="scientific">Streptomyces finlayi</name>
    <dbReference type="NCBI Taxonomy" id="67296"/>
    <lineage>
        <taxon>Bacteria</taxon>
        <taxon>Bacillati</taxon>
        <taxon>Actinomycetota</taxon>
        <taxon>Actinomycetes</taxon>
        <taxon>Kitasatosporales</taxon>
        <taxon>Streptomycetaceae</taxon>
        <taxon>Streptomyces</taxon>
    </lineage>
</organism>
<accession>A0A919CBW7</accession>
<gene>
    <name evidence="1" type="ORF">GCM10010334_51940</name>
</gene>
<sequence length="172" mass="18057">MAGGKADRTRPSPQAAKTHRACLDFAARGVSARVVRLAPAVHGPDDHGFIPLLVATARKTGVSAHVGDGANRWPAVHQLDAAVLFRREPEKTPAGSVLHGVAENGVTMKGIAQTIVRGPDLPQASLPPSQAAGHCVSPFMAKVYGFDAPVCSTHTQELLGWLPARPTLLEDL</sequence>
<dbReference type="AlphaFoldDB" id="A0A919CBW7"/>
<name>A0A919CBW7_9ACTN</name>
<dbReference type="EMBL" id="BMVC01000011">
    <property type="protein sequence ID" value="GHD03862.1"/>
    <property type="molecule type" value="Genomic_DNA"/>
</dbReference>
<evidence type="ECO:0000313" key="2">
    <source>
        <dbReference type="Proteomes" id="UP000638353"/>
    </source>
</evidence>
<dbReference type="GO" id="GO:0004029">
    <property type="term" value="F:aldehyde dehydrogenase (NAD+) activity"/>
    <property type="evidence" value="ECO:0007669"/>
    <property type="project" value="TreeGrafter"/>
</dbReference>
<protein>
    <submittedName>
        <fullName evidence="1">Uncharacterized protein</fullName>
    </submittedName>
</protein>
<dbReference type="InterPro" id="IPR036291">
    <property type="entry name" value="NAD(P)-bd_dom_sf"/>
</dbReference>
<dbReference type="RefSeq" id="WP_189825425.1">
    <property type="nucleotide sequence ID" value="NZ_BMVC01000011.1"/>
</dbReference>
<reference evidence="1" key="1">
    <citation type="journal article" date="2014" name="Int. J. Syst. Evol. Microbiol.">
        <title>Complete genome sequence of Corynebacterium casei LMG S-19264T (=DSM 44701T), isolated from a smear-ripened cheese.</title>
        <authorList>
            <consortium name="US DOE Joint Genome Institute (JGI-PGF)"/>
            <person name="Walter F."/>
            <person name="Albersmeier A."/>
            <person name="Kalinowski J."/>
            <person name="Ruckert C."/>
        </authorList>
    </citation>
    <scope>NUCLEOTIDE SEQUENCE</scope>
    <source>
        <strain evidence="1">JCM 4637</strain>
    </source>
</reference>
<dbReference type="Proteomes" id="UP000638353">
    <property type="component" value="Unassembled WGS sequence"/>
</dbReference>
<reference evidence="1" key="2">
    <citation type="submission" date="2020-09" db="EMBL/GenBank/DDBJ databases">
        <authorList>
            <person name="Sun Q."/>
            <person name="Ohkuma M."/>
        </authorList>
    </citation>
    <scope>NUCLEOTIDE SEQUENCE</scope>
    <source>
        <strain evidence="1">JCM 4637</strain>
    </source>
</reference>
<dbReference type="SUPFAM" id="SSF51735">
    <property type="entry name" value="NAD(P)-binding Rossmann-fold domains"/>
    <property type="match status" value="1"/>
</dbReference>
<dbReference type="InterPro" id="IPR051783">
    <property type="entry name" value="NAD(P)-dependent_oxidoreduct"/>
</dbReference>
<dbReference type="PANTHER" id="PTHR48079">
    <property type="entry name" value="PROTEIN YEEZ"/>
    <property type="match status" value="1"/>
</dbReference>
<dbReference type="PANTHER" id="PTHR48079:SF9">
    <property type="entry name" value="PUTATIVE-RELATED"/>
    <property type="match status" value="1"/>
</dbReference>
<comment type="caution">
    <text evidence="1">The sequence shown here is derived from an EMBL/GenBank/DDBJ whole genome shotgun (WGS) entry which is preliminary data.</text>
</comment>
<dbReference type="Gene3D" id="3.40.50.720">
    <property type="entry name" value="NAD(P)-binding Rossmann-like Domain"/>
    <property type="match status" value="1"/>
</dbReference>
<evidence type="ECO:0000313" key="1">
    <source>
        <dbReference type="EMBL" id="GHD03862.1"/>
    </source>
</evidence>
<dbReference type="GO" id="GO:0005737">
    <property type="term" value="C:cytoplasm"/>
    <property type="evidence" value="ECO:0007669"/>
    <property type="project" value="TreeGrafter"/>
</dbReference>
<proteinExistence type="predicted"/>